<dbReference type="EMBL" id="VYQB01000002">
    <property type="protein sequence ID" value="KAA9020730.1"/>
    <property type="molecule type" value="Genomic_DNA"/>
</dbReference>
<dbReference type="AlphaFoldDB" id="A0A5J5I7D4"/>
<evidence type="ECO:0000256" key="1">
    <source>
        <dbReference type="SAM" id="Phobius"/>
    </source>
</evidence>
<comment type="caution">
    <text evidence="3">The sequence shown here is derived from an EMBL/GenBank/DDBJ whole genome shotgun (WGS) entry which is preliminary data.</text>
</comment>
<proteinExistence type="predicted"/>
<evidence type="ECO:0000313" key="2">
    <source>
        <dbReference type="EMBL" id="KAA9020730.1"/>
    </source>
</evidence>
<protein>
    <recommendedName>
        <fullName evidence="6">Holin</fullName>
    </recommendedName>
</protein>
<name>A0A5J5I7D4_9SPHN</name>
<evidence type="ECO:0000313" key="4">
    <source>
        <dbReference type="Proteomes" id="UP000325933"/>
    </source>
</evidence>
<dbReference type="Proteomes" id="UP000325933">
    <property type="component" value="Unassembled WGS sequence"/>
</dbReference>
<dbReference type="RefSeq" id="WP_150424573.1">
    <property type="nucleotide sequence ID" value="NZ_VYQA01000002.1"/>
</dbReference>
<evidence type="ECO:0008006" key="6">
    <source>
        <dbReference type="Google" id="ProtNLM"/>
    </source>
</evidence>
<dbReference type="Proteomes" id="UP000326364">
    <property type="component" value="Unassembled WGS sequence"/>
</dbReference>
<keyword evidence="1" id="KW-0472">Membrane</keyword>
<sequence length="110" mass="11785">MDLRTFLETAADVVGSLTPSLIGSAVAQAWKPALSFRQRFLQWVVGSTVSYYATIAVIAVTGWSHFAAQSIAFAVALLAFDATPRIAKAAIDTLTSVPGRIADRFLPKKD</sequence>
<gene>
    <name evidence="3" type="ORF">F4U95_03435</name>
    <name evidence="2" type="ORF">F4U96_03435</name>
</gene>
<feature type="transmembrane region" description="Helical" evidence="1">
    <location>
        <begin position="40"/>
        <end position="60"/>
    </location>
</feature>
<reference evidence="4 5" key="1">
    <citation type="submission" date="2019-09" db="EMBL/GenBank/DDBJ databases">
        <authorList>
            <person name="Feng G."/>
        </authorList>
    </citation>
    <scope>NUCLEOTIDE SEQUENCE [LARGE SCALE GENOMIC DNA]</scope>
    <source>
        <strain evidence="3 4">KACC 19283</strain>
        <strain evidence="2 5">KACC 19284</strain>
    </source>
</reference>
<keyword evidence="1" id="KW-1133">Transmembrane helix</keyword>
<keyword evidence="5" id="KW-1185">Reference proteome</keyword>
<dbReference type="EMBL" id="VYQA01000002">
    <property type="protein sequence ID" value="KAA9033056.1"/>
    <property type="molecule type" value="Genomic_DNA"/>
</dbReference>
<organism evidence="3 4">
    <name type="scientific">Sphingobium limneticum</name>
    <dbReference type="NCBI Taxonomy" id="1007511"/>
    <lineage>
        <taxon>Bacteria</taxon>
        <taxon>Pseudomonadati</taxon>
        <taxon>Pseudomonadota</taxon>
        <taxon>Alphaproteobacteria</taxon>
        <taxon>Sphingomonadales</taxon>
        <taxon>Sphingomonadaceae</taxon>
        <taxon>Sphingobium</taxon>
    </lineage>
</organism>
<accession>A0A5J5I7D4</accession>
<evidence type="ECO:0000313" key="5">
    <source>
        <dbReference type="Proteomes" id="UP000326364"/>
    </source>
</evidence>
<evidence type="ECO:0000313" key="3">
    <source>
        <dbReference type="EMBL" id="KAA9033056.1"/>
    </source>
</evidence>
<keyword evidence="1" id="KW-0812">Transmembrane</keyword>